<comment type="caution">
    <text evidence="1">The sequence shown here is derived from an EMBL/GenBank/DDBJ whole genome shotgun (WGS) entry which is preliminary data.</text>
</comment>
<dbReference type="GO" id="GO:0090730">
    <property type="term" value="C:Las1 complex"/>
    <property type="evidence" value="ECO:0007669"/>
    <property type="project" value="InterPro"/>
</dbReference>
<name>A0AAN8U769_9MAGN</name>
<keyword evidence="2" id="KW-1185">Reference proteome</keyword>
<evidence type="ECO:0000313" key="2">
    <source>
        <dbReference type="Proteomes" id="UP001370490"/>
    </source>
</evidence>
<dbReference type="GO" id="GO:0004519">
    <property type="term" value="F:endonuclease activity"/>
    <property type="evidence" value="ECO:0007669"/>
    <property type="project" value="InterPro"/>
</dbReference>
<accession>A0AAN8U769</accession>
<dbReference type="GO" id="GO:0000470">
    <property type="term" value="P:maturation of LSU-rRNA"/>
    <property type="evidence" value="ECO:0007669"/>
    <property type="project" value="TreeGrafter"/>
</dbReference>
<evidence type="ECO:0000313" key="1">
    <source>
        <dbReference type="EMBL" id="KAK6911468.1"/>
    </source>
</evidence>
<protein>
    <submittedName>
        <fullName evidence="1">Las1</fullName>
    </submittedName>
</protein>
<dbReference type="PANTHER" id="PTHR15002">
    <property type="entry name" value="RIBOSOMAL BIOGENESIS PROTEIN LAS1L"/>
    <property type="match status" value="1"/>
</dbReference>
<proteinExistence type="predicted"/>
<dbReference type="EMBL" id="JBAMMX010000028">
    <property type="protein sequence ID" value="KAK6911468.1"/>
    <property type="molecule type" value="Genomic_DNA"/>
</dbReference>
<organism evidence="1 2">
    <name type="scientific">Dillenia turbinata</name>
    <dbReference type="NCBI Taxonomy" id="194707"/>
    <lineage>
        <taxon>Eukaryota</taxon>
        <taxon>Viridiplantae</taxon>
        <taxon>Streptophyta</taxon>
        <taxon>Embryophyta</taxon>
        <taxon>Tracheophyta</taxon>
        <taxon>Spermatophyta</taxon>
        <taxon>Magnoliopsida</taxon>
        <taxon>eudicotyledons</taxon>
        <taxon>Gunneridae</taxon>
        <taxon>Pentapetalae</taxon>
        <taxon>Dilleniales</taxon>
        <taxon>Dilleniaceae</taxon>
        <taxon>Dillenia</taxon>
    </lineage>
</organism>
<dbReference type="InterPro" id="IPR007174">
    <property type="entry name" value="Las1"/>
</dbReference>
<dbReference type="Pfam" id="PF04031">
    <property type="entry name" value="Las1"/>
    <property type="match status" value="1"/>
</dbReference>
<sequence length="652" mass="73309">MGLLNNGIELKHWVGAARTQAPTATNYDVHSPAWGDVRLVPIRGFDEKTTMTDYFHGRRKTPSGYKLVPWMNWDEWDSLRLSLFSSSPDSVASALDKVSAWRAKGCLPVVIEITAAFVEIQQKDPFFRLVNGVVERARQKNTNLSLDEAGGAIQLPRMLIDVRHEGSHRDLPSLQLVRLASIKALDWLKSHYWEPQKNAIPINSDRTPDIRNEIKCRLHELALCFKTKHRPITSTPDIKSKRIKHCERLCGRNKLFSLVARKLQPPKSIGKPVLRTLKRLVQMYSSFPLEVLSVLVELLLNLSYSSSSPACTSSKASQNVDNLPSALDDWKLVMVKLSKKEPDLLVNLLKAVLKMATQTQESMVSETGGELPSPSKVAVQIHRIEQLSILFVWLLQLVKGLKRVRRKSSADETESSSEKIQLPKQTLLELLREWLLLTAPRLKDSALLLAQMAENVSLVEKLKKLPLQGLSNMDDIEDDSTLISYDIFLDQQEESIHKATQQVEFVKQCVMKTKGKTTRASDGERKSRWVVAKSWNRCPIGMLPSDIGSGGRLPNLDCINNQVEIKELISSKDHCQVNASDGKRKASPEVEQLEGSCVKRMRGTAENSKHIEEDIEVDVISGIKDRLLIGGVWKKVGKDELLSILSTVRILV</sequence>
<reference evidence="1 2" key="1">
    <citation type="submission" date="2023-12" db="EMBL/GenBank/DDBJ databases">
        <title>A high-quality genome assembly for Dillenia turbinata (Dilleniales).</title>
        <authorList>
            <person name="Chanderbali A."/>
        </authorList>
    </citation>
    <scope>NUCLEOTIDE SEQUENCE [LARGE SCALE GENOMIC DNA]</scope>
    <source>
        <strain evidence="1">LSX21</strain>
        <tissue evidence="1">Leaf</tissue>
    </source>
</reference>
<dbReference type="AlphaFoldDB" id="A0AAN8U769"/>
<dbReference type="Proteomes" id="UP001370490">
    <property type="component" value="Unassembled WGS sequence"/>
</dbReference>
<dbReference type="GO" id="GO:0000460">
    <property type="term" value="P:maturation of 5.8S rRNA"/>
    <property type="evidence" value="ECO:0007669"/>
    <property type="project" value="TreeGrafter"/>
</dbReference>
<gene>
    <name evidence="1" type="ORF">RJ641_023561</name>
</gene>
<dbReference type="PANTHER" id="PTHR15002:SF0">
    <property type="entry name" value="RIBOSOMAL BIOGENESIS PROTEIN LAS1L"/>
    <property type="match status" value="1"/>
</dbReference>
<dbReference type="GO" id="GO:0030687">
    <property type="term" value="C:preribosome, large subunit precursor"/>
    <property type="evidence" value="ECO:0007669"/>
    <property type="project" value="TreeGrafter"/>
</dbReference>